<protein>
    <submittedName>
        <fullName evidence="1">Uncharacterized protein</fullName>
    </submittedName>
</protein>
<accession>A0A976N1P4</accession>
<name>A0A976N1P4_9VIRU</name>
<organism evidence="1">
    <name type="scientific">Sigmofec virus UA08Rod_4769</name>
    <dbReference type="NCBI Taxonomy" id="2929408"/>
    <lineage>
        <taxon>Viruses</taxon>
        <taxon>Monodnaviria</taxon>
        <taxon>Sangervirae</taxon>
        <taxon>Phixviricota</taxon>
        <taxon>Malgrandaviricetes</taxon>
        <taxon>Petitvirales</taxon>
        <taxon>Microviridae</taxon>
    </lineage>
</organism>
<dbReference type="EMBL" id="OM869563">
    <property type="protein sequence ID" value="UPW41244.1"/>
    <property type="molecule type" value="Genomic_DNA"/>
</dbReference>
<proteinExistence type="predicted"/>
<reference evidence="1" key="1">
    <citation type="submission" date="2022-02" db="EMBL/GenBank/DDBJ databases">
        <title>Towards deciphering the DNA virus diversity associated with rodent species in the families Cricetidae and Heteromyidae.</title>
        <authorList>
            <person name="Lund M."/>
            <person name="Larsen B.B."/>
            <person name="Gryseels S."/>
            <person name="Kraberger S."/>
            <person name="Rowsey D.M."/>
            <person name="Steger L."/>
            <person name="Yule K.M."/>
            <person name="Upham N.S."/>
            <person name="Worobey M."/>
            <person name="Van Doorslaer K."/>
            <person name="Varsani A."/>
        </authorList>
    </citation>
    <scope>NUCLEOTIDE SEQUENCE</scope>
    <source>
        <strain evidence="1">UA08Rod_4769</strain>
    </source>
</reference>
<evidence type="ECO:0000313" key="1">
    <source>
        <dbReference type="EMBL" id="UPW41244.1"/>
    </source>
</evidence>
<sequence>MCSDFIIPEMIKLHSRIFVTENAAETHPIIKENFFLFVDDLCNSSYFDYDDFRKNIVLKGLFCGPRSFRLYMDFDKYLTKHFKCDM</sequence>